<comment type="caution">
    <text evidence="2">The sequence shown here is derived from an EMBL/GenBank/DDBJ whole genome shotgun (WGS) entry which is preliminary data.</text>
</comment>
<protein>
    <submittedName>
        <fullName evidence="2">Uncharacterized protein</fullName>
    </submittedName>
</protein>
<evidence type="ECO:0000313" key="3">
    <source>
        <dbReference type="Proteomes" id="UP000034805"/>
    </source>
</evidence>
<sequence>MRKIVMGAIWTGVYPMPSWEQQGVEVDHLQCSPTGQDQFTACRLPVIDKGLRKISLKATVLAEKPQAAMTSHQQREELPCEKNFHLTFLKTSCNPSTNGSVGFWTTDKTAGLANTVDNHLHGRSSAGKEQGRENPPSPQTHTSSLSPIDEKGQGLNYKGKGGGNGFDNTQREDGLAVCRMGSELEPLHFSICATFLDFFIAHYGFSNHHYRDNTHSLTCLELSVKLYQINCIPYIGQKPTQLLVQGMVMSRLDYCSSILSSLSASAIKLLKVAHIKFKTLVTAYKSQNDLHPDTPYSQTAMLYHLRPSHGPTYNKITPCNHTSVHITPANMTEDSTSPSDPAVRNRLHQAFSFQDTLLAHAACDRLMQIQQGERPVAEYRLSREQQASNELRVEDDKPVGRARLYHGTTDAGTAVWP</sequence>
<organism evidence="2 3">
    <name type="scientific">Scleropages formosus</name>
    <name type="common">Asian bonytongue</name>
    <name type="synonym">Osteoglossum formosum</name>
    <dbReference type="NCBI Taxonomy" id="113540"/>
    <lineage>
        <taxon>Eukaryota</taxon>
        <taxon>Metazoa</taxon>
        <taxon>Chordata</taxon>
        <taxon>Craniata</taxon>
        <taxon>Vertebrata</taxon>
        <taxon>Euteleostomi</taxon>
        <taxon>Actinopterygii</taxon>
        <taxon>Neopterygii</taxon>
        <taxon>Teleostei</taxon>
        <taxon>Osteoglossocephala</taxon>
        <taxon>Osteoglossomorpha</taxon>
        <taxon>Osteoglossiformes</taxon>
        <taxon>Osteoglossidae</taxon>
        <taxon>Scleropages</taxon>
    </lineage>
</organism>
<feature type="region of interest" description="Disordered" evidence="1">
    <location>
        <begin position="117"/>
        <end position="167"/>
    </location>
</feature>
<proteinExistence type="predicted"/>
<dbReference type="AlphaFoldDB" id="A0A0N8K1R0"/>
<dbReference type="EMBL" id="JARO02001391">
    <property type="protein sequence ID" value="KPP75633.1"/>
    <property type="molecule type" value="Genomic_DNA"/>
</dbReference>
<reference evidence="2 3" key="1">
    <citation type="submission" date="2015-08" db="EMBL/GenBank/DDBJ databases">
        <title>The genome of the Asian arowana (Scleropages formosus).</title>
        <authorList>
            <person name="Tan M.H."/>
            <person name="Gan H.M."/>
            <person name="Croft L.J."/>
            <person name="Austin C.M."/>
        </authorList>
    </citation>
    <scope>NUCLEOTIDE SEQUENCE [LARGE SCALE GENOMIC DNA]</scope>
    <source>
        <strain evidence="2">Aro1</strain>
    </source>
</reference>
<gene>
    <name evidence="2" type="ORF">Z043_105105</name>
</gene>
<feature type="non-terminal residue" evidence="2">
    <location>
        <position position="417"/>
    </location>
</feature>
<evidence type="ECO:0000313" key="2">
    <source>
        <dbReference type="EMBL" id="KPP75633.1"/>
    </source>
</evidence>
<name>A0A0N8K1R0_SCLFO</name>
<accession>A0A0N8K1R0</accession>
<dbReference type="Proteomes" id="UP000034805">
    <property type="component" value="Unassembled WGS sequence"/>
</dbReference>
<evidence type="ECO:0000256" key="1">
    <source>
        <dbReference type="SAM" id="MobiDB-lite"/>
    </source>
</evidence>